<organism evidence="2 3">
    <name type="scientific">Paenibacillus tianmuensis</name>
    <dbReference type="NCBI Taxonomy" id="624147"/>
    <lineage>
        <taxon>Bacteria</taxon>
        <taxon>Bacillati</taxon>
        <taxon>Bacillota</taxon>
        <taxon>Bacilli</taxon>
        <taxon>Bacillales</taxon>
        <taxon>Paenibacillaceae</taxon>
        <taxon>Paenibacillus</taxon>
    </lineage>
</organism>
<dbReference type="EMBL" id="FMTT01000008">
    <property type="protein sequence ID" value="SCW47095.1"/>
    <property type="molecule type" value="Genomic_DNA"/>
</dbReference>
<feature type="region of interest" description="Disordered" evidence="1">
    <location>
        <begin position="1"/>
        <end position="61"/>
    </location>
</feature>
<feature type="compositionally biased region" description="Basic residues" evidence="1">
    <location>
        <begin position="1"/>
        <end position="57"/>
    </location>
</feature>
<accession>A0A1G4QRK9</accession>
<proteinExistence type="predicted"/>
<dbReference type="InterPro" id="IPR029044">
    <property type="entry name" value="Nucleotide-diphossugar_trans"/>
</dbReference>
<gene>
    <name evidence="2" type="ORF">SAMN04487970_1008137</name>
</gene>
<evidence type="ECO:0000313" key="3">
    <source>
        <dbReference type="Proteomes" id="UP000198601"/>
    </source>
</evidence>
<sequence length="405" mass="47863">MKVRSRTKKKSSRIKRGLKRKTGIRSGRRARRLKKRTPVLRRKGWLRRKRRARRKRPTPPVLAPALAETKEPVLPAALVYRGGRSMIVCTVTSASNLHRAKVMARSIKEHEPQARVVVCLVEKYVHPLANFPYFDEVVLAKDLGVPNFPKMMFKYNVSEGTTAMKPYLLQYAMRRYADERVFLYLDTDMRVYHPFEELFEMLEKHSILITPHVLDQKGHNDDYLLAGIYNSGILAFTRSEETERFLAWWGDRLYNYCYFDDKYFADQTWLDFAPVYFNAHIWRHPGYNMAVWNLMERNFTHIKNGYHYVNNRPLCIFHYSGLWGLLQKTVKECYPKSSNPMYGLLAAYEQELEEMGRNKAKDILWSYDFFSSNEFIEQATKRKYKEDPGKYQDLANPFEASNSHF</sequence>
<name>A0A1G4QRK9_9BACL</name>
<dbReference type="Proteomes" id="UP000198601">
    <property type="component" value="Unassembled WGS sequence"/>
</dbReference>
<keyword evidence="3" id="KW-1185">Reference proteome</keyword>
<reference evidence="3" key="1">
    <citation type="submission" date="2016-10" db="EMBL/GenBank/DDBJ databases">
        <authorList>
            <person name="Varghese N."/>
            <person name="Submissions S."/>
        </authorList>
    </citation>
    <scope>NUCLEOTIDE SEQUENCE [LARGE SCALE GENOMIC DNA]</scope>
    <source>
        <strain evidence="3">CGMCC 1.8946</strain>
    </source>
</reference>
<dbReference type="STRING" id="624147.SAMN04487970_1008137"/>
<dbReference type="SUPFAM" id="SSF53448">
    <property type="entry name" value="Nucleotide-diphospho-sugar transferases"/>
    <property type="match status" value="1"/>
</dbReference>
<dbReference type="AlphaFoldDB" id="A0A1G4QRK9"/>
<dbReference type="Gene3D" id="3.90.550.10">
    <property type="entry name" value="Spore Coat Polysaccharide Biosynthesis Protein SpsA, Chain A"/>
    <property type="match status" value="1"/>
</dbReference>
<evidence type="ECO:0000313" key="2">
    <source>
        <dbReference type="EMBL" id="SCW47095.1"/>
    </source>
</evidence>
<protein>
    <recommendedName>
        <fullName evidence="4">Glycosyl transferase family 8</fullName>
    </recommendedName>
</protein>
<evidence type="ECO:0000256" key="1">
    <source>
        <dbReference type="SAM" id="MobiDB-lite"/>
    </source>
</evidence>
<evidence type="ECO:0008006" key="4">
    <source>
        <dbReference type="Google" id="ProtNLM"/>
    </source>
</evidence>